<reference evidence="8" key="1">
    <citation type="submission" date="2022-07" db="EMBL/GenBank/DDBJ databases">
        <authorList>
            <person name="Trinca V."/>
            <person name="Uliana J.V.C."/>
            <person name="Torres T.T."/>
            <person name="Ward R.J."/>
            <person name="Monesi N."/>
        </authorList>
    </citation>
    <scope>NUCLEOTIDE SEQUENCE</scope>
    <source>
        <strain evidence="8">HSMRA1968</strain>
        <tissue evidence="8">Whole embryos</tissue>
    </source>
</reference>
<dbReference type="PANTHER" id="PTHR23074:SF17">
    <property type="entry name" value="FIDGETIN-LIKE PROTEIN 1"/>
    <property type="match status" value="1"/>
</dbReference>
<dbReference type="SMART" id="SM00382">
    <property type="entry name" value="AAA"/>
    <property type="match status" value="1"/>
</dbReference>
<feature type="domain" description="AAA+ ATPase" evidence="7">
    <location>
        <begin position="423"/>
        <end position="559"/>
    </location>
</feature>
<gene>
    <name evidence="8" type="primary">fignl1</name>
    <name evidence="8" type="ORF">Bhyg_17325</name>
</gene>
<evidence type="ECO:0000256" key="1">
    <source>
        <dbReference type="ARBA" id="ARBA00006914"/>
    </source>
</evidence>
<evidence type="ECO:0000256" key="2">
    <source>
        <dbReference type="ARBA" id="ARBA00022741"/>
    </source>
</evidence>
<accession>A0A9Q0MKM9</accession>
<evidence type="ECO:0000256" key="5">
    <source>
        <dbReference type="SAM" id="Coils"/>
    </source>
</evidence>
<evidence type="ECO:0000313" key="8">
    <source>
        <dbReference type="EMBL" id="KAJ6633013.1"/>
    </source>
</evidence>
<dbReference type="OrthoDB" id="10251136at2759"/>
<evidence type="ECO:0000256" key="4">
    <source>
        <dbReference type="RuleBase" id="RU003651"/>
    </source>
</evidence>
<feature type="region of interest" description="Disordered" evidence="6">
    <location>
        <begin position="124"/>
        <end position="144"/>
    </location>
</feature>
<dbReference type="InterPro" id="IPR027417">
    <property type="entry name" value="P-loop_NTPase"/>
</dbReference>
<dbReference type="PANTHER" id="PTHR23074">
    <property type="entry name" value="AAA DOMAIN-CONTAINING"/>
    <property type="match status" value="1"/>
</dbReference>
<dbReference type="Proteomes" id="UP001151699">
    <property type="component" value="Unassembled WGS sequence"/>
</dbReference>
<keyword evidence="3 4" id="KW-0067">ATP-binding</keyword>
<dbReference type="Gene3D" id="3.40.50.300">
    <property type="entry name" value="P-loop containing nucleotide triphosphate hydrolases"/>
    <property type="match status" value="1"/>
</dbReference>
<evidence type="ECO:0000313" key="9">
    <source>
        <dbReference type="Proteomes" id="UP001151699"/>
    </source>
</evidence>
<comment type="similarity">
    <text evidence="1 4">Belongs to the AAA ATPase family.</text>
</comment>
<feature type="compositionally biased region" description="Polar residues" evidence="6">
    <location>
        <begin position="262"/>
        <end position="272"/>
    </location>
</feature>
<dbReference type="EMBL" id="WJQU01002304">
    <property type="protein sequence ID" value="KAJ6633013.1"/>
    <property type="molecule type" value="Genomic_DNA"/>
</dbReference>
<dbReference type="GO" id="GO:0016887">
    <property type="term" value="F:ATP hydrolysis activity"/>
    <property type="evidence" value="ECO:0007669"/>
    <property type="project" value="InterPro"/>
</dbReference>
<dbReference type="Pfam" id="PF09336">
    <property type="entry name" value="Vps4_C"/>
    <property type="match status" value="1"/>
</dbReference>
<dbReference type="GO" id="GO:0005524">
    <property type="term" value="F:ATP binding"/>
    <property type="evidence" value="ECO:0007669"/>
    <property type="project" value="UniProtKB-KW"/>
</dbReference>
<feature type="coiled-coil region" evidence="5">
    <location>
        <begin position="557"/>
        <end position="584"/>
    </location>
</feature>
<dbReference type="GO" id="GO:0008568">
    <property type="term" value="F:microtubule severing ATPase activity"/>
    <property type="evidence" value="ECO:0007669"/>
    <property type="project" value="UniProtKB-ARBA"/>
</dbReference>
<dbReference type="GO" id="GO:0031114">
    <property type="term" value="P:regulation of microtubule depolymerization"/>
    <property type="evidence" value="ECO:0007669"/>
    <property type="project" value="UniProtKB-ARBA"/>
</dbReference>
<evidence type="ECO:0000256" key="6">
    <source>
        <dbReference type="SAM" id="MobiDB-lite"/>
    </source>
</evidence>
<evidence type="ECO:0000256" key="3">
    <source>
        <dbReference type="ARBA" id="ARBA00022840"/>
    </source>
</evidence>
<dbReference type="Pfam" id="PF17862">
    <property type="entry name" value="AAA_lid_3"/>
    <property type="match status" value="1"/>
</dbReference>
<dbReference type="GO" id="GO:0005813">
    <property type="term" value="C:centrosome"/>
    <property type="evidence" value="ECO:0007669"/>
    <property type="project" value="UniProtKB-ARBA"/>
</dbReference>
<dbReference type="FunFam" id="1.10.8.60:FF:000022">
    <property type="entry name" value="Fidgetin like 1"/>
    <property type="match status" value="1"/>
</dbReference>
<dbReference type="InterPro" id="IPR003960">
    <property type="entry name" value="ATPase_AAA_CS"/>
</dbReference>
<keyword evidence="2 4" id="KW-0547">Nucleotide-binding</keyword>
<dbReference type="FunFam" id="3.40.50.300:FF:000093">
    <property type="entry name" value="Fidgetin-like 1"/>
    <property type="match status" value="1"/>
</dbReference>
<dbReference type="InterPro" id="IPR003593">
    <property type="entry name" value="AAA+_ATPase"/>
</dbReference>
<keyword evidence="9" id="KW-1185">Reference proteome</keyword>
<dbReference type="PROSITE" id="PS00674">
    <property type="entry name" value="AAA"/>
    <property type="match status" value="1"/>
</dbReference>
<dbReference type="Gene3D" id="1.10.8.60">
    <property type="match status" value="1"/>
</dbReference>
<feature type="compositionally biased region" description="Basic and acidic residues" evidence="6">
    <location>
        <begin position="130"/>
        <end position="143"/>
    </location>
</feature>
<dbReference type="AlphaFoldDB" id="A0A9Q0MKM9"/>
<feature type="region of interest" description="Disordered" evidence="6">
    <location>
        <begin position="199"/>
        <end position="272"/>
    </location>
</feature>
<dbReference type="InterPro" id="IPR050304">
    <property type="entry name" value="MT-severing_AAA_ATPase"/>
</dbReference>
<dbReference type="SUPFAM" id="SSF52540">
    <property type="entry name" value="P-loop containing nucleoside triphosphate hydrolases"/>
    <property type="match status" value="1"/>
</dbReference>
<evidence type="ECO:0000259" key="7">
    <source>
        <dbReference type="SMART" id="SM00382"/>
    </source>
</evidence>
<dbReference type="GO" id="GO:0005694">
    <property type="term" value="C:chromosome"/>
    <property type="evidence" value="ECO:0007669"/>
    <property type="project" value="UniProtKB-ARBA"/>
</dbReference>
<proteinExistence type="inferred from homology"/>
<sequence length="658" mass="74386">MNFDEATFNSIYDDLVFSDKDGNLSAENLIKLGWLLGQSSVALNYTNHDTYAIQEENLQKYQKLVFDKKRCNQSNAIGGHYENVNLNPADFMKRLQLSCRREDSMQSITKEDIDELFNTNVQTVHSTKRSSSDDSSSKQEPVKKFVFRKVNNGSVERTPSTKIATEMVQRKNNAGLFDSFHSNQTSSKRELVERKGFQNLTIDKSNAPEPPLQQHKTSSFRIPGTVPFNRQQPIERNPMGEQSVKPSSSNGQPLFAFDRTNRSNSVGLSRNKPSFITAREELQRQNLIKNGQNPNQSSNTPIFNYGKSTKTLGIRSNVNYKFVPPISTTSNSVIAQPNQMTFNDGDSDIDPRLKNIEPKMIELIQNEIMHQAASVDWGDIAGLDFVAFPFKFLPYVEYAKRTIQEAVIYPLLRPDIFTGLRGPPKGILLFGPPGTGKTLIGRCIASKSKSTFFSISASSLTSKWIGEGEKMVRALFAVAAVNQPSVIFVDEIDSLLSQRSDTEHESSRRLKTEFLVQLDGARTTEDDRVLIVGATNRPQELDEAARRRMTKRLYVPLPELNARIQILTLLLKRERNEITKEEIEEIGRLTDGFSGADMKTLCHEAFMGPIRSIRMEDMESIDVNDVRCVNFLDFTDALKRVRASVSQDDLVQYEKWDS</sequence>
<dbReference type="InterPro" id="IPR041569">
    <property type="entry name" value="AAA_lid_3"/>
</dbReference>
<dbReference type="Pfam" id="PF00004">
    <property type="entry name" value="AAA"/>
    <property type="match status" value="1"/>
</dbReference>
<name>A0A9Q0MKM9_9DIPT</name>
<dbReference type="GO" id="GO:0000070">
    <property type="term" value="P:mitotic sister chromatid segregation"/>
    <property type="evidence" value="ECO:0007669"/>
    <property type="project" value="UniProtKB-ARBA"/>
</dbReference>
<comment type="caution">
    <text evidence="8">The sequence shown here is derived from an EMBL/GenBank/DDBJ whole genome shotgun (WGS) entry which is preliminary data.</text>
</comment>
<protein>
    <submittedName>
        <fullName evidence="8">Fidgetin-like protein 1</fullName>
    </submittedName>
</protein>
<dbReference type="GO" id="GO:0051013">
    <property type="term" value="P:microtubule severing"/>
    <property type="evidence" value="ECO:0007669"/>
    <property type="project" value="UniProtKB-ARBA"/>
</dbReference>
<dbReference type="InterPro" id="IPR015415">
    <property type="entry name" value="Spast_Vps4_C"/>
</dbReference>
<feature type="non-terminal residue" evidence="8">
    <location>
        <position position="1"/>
    </location>
</feature>
<dbReference type="InterPro" id="IPR003959">
    <property type="entry name" value="ATPase_AAA_core"/>
</dbReference>
<keyword evidence="5" id="KW-0175">Coiled coil</keyword>
<organism evidence="8 9">
    <name type="scientific">Pseudolycoriella hygida</name>
    <dbReference type="NCBI Taxonomy" id="35572"/>
    <lineage>
        <taxon>Eukaryota</taxon>
        <taxon>Metazoa</taxon>
        <taxon>Ecdysozoa</taxon>
        <taxon>Arthropoda</taxon>
        <taxon>Hexapoda</taxon>
        <taxon>Insecta</taxon>
        <taxon>Pterygota</taxon>
        <taxon>Neoptera</taxon>
        <taxon>Endopterygota</taxon>
        <taxon>Diptera</taxon>
        <taxon>Nematocera</taxon>
        <taxon>Sciaroidea</taxon>
        <taxon>Sciaridae</taxon>
        <taxon>Pseudolycoriella</taxon>
    </lineage>
</organism>